<dbReference type="EMBL" id="JAFNAA010000007">
    <property type="protein sequence ID" value="MBO1108169.1"/>
    <property type="molecule type" value="Genomic_DNA"/>
</dbReference>
<dbReference type="Gene3D" id="2.40.440.10">
    <property type="entry name" value="L,D-transpeptidase catalytic domain-like"/>
    <property type="match status" value="1"/>
</dbReference>
<protein>
    <submittedName>
        <fullName evidence="10">L,D-transpeptidase</fullName>
    </submittedName>
</protein>
<dbReference type="GO" id="GO:0009252">
    <property type="term" value="P:peptidoglycan biosynthetic process"/>
    <property type="evidence" value="ECO:0007669"/>
    <property type="project" value="UniProtKB-UniPathway"/>
</dbReference>
<dbReference type="InterPro" id="IPR052905">
    <property type="entry name" value="LD-transpeptidase_YkuD-like"/>
</dbReference>
<dbReference type="InterPro" id="IPR045380">
    <property type="entry name" value="LD_TPept_scaffold_dom"/>
</dbReference>
<dbReference type="RefSeq" id="WP_207541982.1">
    <property type="nucleotide sequence ID" value="NZ_JAFNAA010000007.1"/>
</dbReference>
<dbReference type="GO" id="GO:0016740">
    <property type="term" value="F:transferase activity"/>
    <property type="evidence" value="ECO:0007669"/>
    <property type="project" value="UniProtKB-KW"/>
</dbReference>
<dbReference type="PROSITE" id="PS52029">
    <property type="entry name" value="LD_TPASE"/>
    <property type="match status" value="1"/>
</dbReference>
<dbReference type="UniPathway" id="UPA00219"/>
<evidence type="ECO:0000256" key="7">
    <source>
        <dbReference type="PROSITE-ProRule" id="PRU01373"/>
    </source>
</evidence>
<keyword evidence="4 7" id="KW-0133">Cell shape</keyword>
<evidence type="ECO:0000313" key="10">
    <source>
        <dbReference type="EMBL" id="MBO1108169.1"/>
    </source>
</evidence>
<dbReference type="Gene3D" id="1.10.101.10">
    <property type="entry name" value="PGBD-like superfamily/PGBD"/>
    <property type="match status" value="1"/>
</dbReference>
<evidence type="ECO:0000256" key="5">
    <source>
        <dbReference type="ARBA" id="ARBA00022984"/>
    </source>
</evidence>
<dbReference type="Pfam" id="PF20142">
    <property type="entry name" value="Scaffold"/>
    <property type="match status" value="1"/>
</dbReference>
<reference evidence="10" key="1">
    <citation type="submission" date="2021-03" db="EMBL/GenBank/DDBJ databases">
        <title>Plesiomonas shigelloides zfcc0051, isolated from zebrafish feces.</title>
        <authorList>
            <person name="Vanderhoek Z."/>
            <person name="Gaulke C."/>
        </authorList>
    </citation>
    <scope>NUCLEOTIDE SEQUENCE</scope>
    <source>
        <strain evidence="10">Zfcc0051</strain>
    </source>
</reference>
<evidence type="ECO:0000313" key="11">
    <source>
        <dbReference type="Proteomes" id="UP000664658"/>
    </source>
</evidence>
<dbReference type="InterPro" id="IPR036365">
    <property type="entry name" value="PGBD-like_sf"/>
</dbReference>
<keyword evidence="8" id="KW-0732">Signal</keyword>
<dbReference type="PANTHER" id="PTHR41533">
    <property type="entry name" value="L,D-TRANSPEPTIDASE HI_1667-RELATED"/>
    <property type="match status" value="1"/>
</dbReference>
<sequence>MRPSKVTQAAGCLLVSALLVQPFGVAAAANAADTANVAGPVQQGLPQHVELNFPQQVNKLYAASNMQPLWQNEEATRAFLVQLNELALAGINPRFTQWVKEISNTHLSEMARDKLLSDAMLGYLGYVQNVGANGSVWLYGNNKMARLPAPSPERVLAWLKAKDQNRLTAFIDSLAPMNPQYPKMQKALHTLLEEQHEKGWPQLVTSTTLRPGEYSPMVVGLAQILRLTGDLPADYQDNGDDLYNATLVSAVESFQARHGLATDGVIGPRTRFWLNQDPQARATLLALNMQRLRLLPAEKTNGIWVNIPDYRLDYFRDGKKVLDSKVIVGRPARKTPFMHSQLNNVVLNPPWSVPTKLIREDIIPKVKQNPSYLAQHGYVILSDWTENAYEISPYDIDWSMMSAKNFPYRLKQAPGDGNSLGRYKFNMPNSEAIYLHDTPSKGLFGKDIRALSSGCVRVNKAAELADMLLGEVGWNQSRIENSLNKGKTQYVTIRNRVPVQIYYLSSWVGDDGQVQYRTDIYDYDKVPRPSAVVQRNLRQLLN</sequence>
<dbReference type="GO" id="GO:0008360">
    <property type="term" value="P:regulation of cell shape"/>
    <property type="evidence" value="ECO:0007669"/>
    <property type="project" value="UniProtKB-UniRule"/>
</dbReference>
<dbReference type="SUPFAM" id="SSF47090">
    <property type="entry name" value="PGBD-like"/>
    <property type="match status" value="1"/>
</dbReference>
<dbReference type="Pfam" id="PF01471">
    <property type="entry name" value="PG_binding_1"/>
    <property type="match status" value="1"/>
</dbReference>
<feature type="active site" description="Nucleophile" evidence="7">
    <location>
        <position position="455"/>
    </location>
</feature>
<evidence type="ECO:0000256" key="6">
    <source>
        <dbReference type="ARBA" id="ARBA00023316"/>
    </source>
</evidence>
<dbReference type="InterPro" id="IPR002477">
    <property type="entry name" value="Peptidoglycan-bd-like"/>
</dbReference>
<keyword evidence="3" id="KW-0808">Transferase</keyword>
<dbReference type="CDD" id="cd16913">
    <property type="entry name" value="YkuD_like"/>
    <property type="match status" value="1"/>
</dbReference>
<dbReference type="GO" id="GO:0071555">
    <property type="term" value="P:cell wall organization"/>
    <property type="evidence" value="ECO:0007669"/>
    <property type="project" value="UniProtKB-UniRule"/>
</dbReference>
<dbReference type="AlphaFoldDB" id="A0A8I1W9E8"/>
<evidence type="ECO:0000256" key="4">
    <source>
        <dbReference type="ARBA" id="ARBA00022960"/>
    </source>
</evidence>
<evidence type="ECO:0000256" key="2">
    <source>
        <dbReference type="ARBA" id="ARBA00005992"/>
    </source>
</evidence>
<keyword evidence="5 7" id="KW-0573">Peptidoglycan synthesis</keyword>
<dbReference type="NCBIfam" id="NF007891">
    <property type="entry name" value="PRK10594.1"/>
    <property type="match status" value="1"/>
</dbReference>
<comment type="caution">
    <text evidence="10">The sequence shown here is derived from an EMBL/GenBank/DDBJ whole genome shotgun (WGS) entry which is preliminary data.</text>
</comment>
<evidence type="ECO:0000256" key="8">
    <source>
        <dbReference type="SAM" id="SignalP"/>
    </source>
</evidence>
<dbReference type="InterPro" id="IPR036366">
    <property type="entry name" value="PGBDSf"/>
</dbReference>
<dbReference type="Proteomes" id="UP000664658">
    <property type="component" value="Unassembled WGS sequence"/>
</dbReference>
<organism evidence="10 11">
    <name type="scientific">Plesiomonas shigelloides</name>
    <name type="common">Aeromonas shigelloides</name>
    <dbReference type="NCBI Taxonomy" id="703"/>
    <lineage>
        <taxon>Bacteria</taxon>
        <taxon>Pseudomonadati</taxon>
        <taxon>Pseudomonadota</taxon>
        <taxon>Gammaproteobacteria</taxon>
        <taxon>Enterobacterales</taxon>
        <taxon>Enterobacteriaceae</taxon>
        <taxon>Plesiomonas</taxon>
    </lineage>
</organism>
<accession>A0A8I1W9E8</accession>
<keyword evidence="6 7" id="KW-0961">Cell wall biogenesis/degradation</keyword>
<dbReference type="SUPFAM" id="SSF141523">
    <property type="entry name" value="L,D-transpeptidase catalytic domain-like"/>
    <property type="match status" value="1"/>
</dbReference>
<comment type="similarity">
    <text evidence="2">Belongs to the YkuD family.</text>
</comment>
<feature type="chain" id="PRO_5034287761" evidence="8">
    <location>
        <begin position="32"/>
        <end position="542"/>
    </location>
</feature>
<proteinExistence type="inferred from homology"/>
<dbReference type="InterPro" id="IPR038063">
    <property type="entry name" value="Transpep_catalytic_dom"/>
</dbReference>
<evidence type="ECO:0000256" key="3">
    <source>
        <dbReference type="ARBA" id="ARBA00022679"/>
    </source>
</evidence>
<dbReference type="InterPro" id="IPR005490">
    <property type="entry name" value="LD_TPept_cat_dom"/>
</dbReference>
<feature type="signal peptide" evidence="8">
    <location>
        <begin position="1"/>
        <end position="31"/>
    </location>
</feature>
<gene>
    <name evidence="10" type="primary">ldtD</name>
    <name evidence="10" type="ORF">J2R62_08035</name>
</gene>
<dbReference type="PANTHER" id="PTHR41533:SF1">
    <property type="entry name" value="L,D-TRANSPEPTIDASE YCBB-RELATED"/>
    <property type="match status" value="1"/>
</dbReference>
<dbReference type="GO" id="GO:0004180">
    <property type="term" value="F:carboxypeptidase activity"/>
    <property type="evidence" value="ECO:0007669"/>
    <property type="project" value="UniProtKB-ARBA"/>
</dbReference>
<evidence type="ECO:0000259" key="9">
    <source>
        <dbReference type="PROSITE" id="PS52029"/>
    </source>
</evidence>
<comment type="pathway">
    <text evidence="1 7">Cell wall biogenesis; peptidoglycan biosynthesis.</text>
</comment>
<evidence type="ECO:0000256" key="1">
    <source>
        <dbReference type="ARBA" id="ARBA00004752"/>
    </source>
</evidence>
<feature type="active site" description="Proton donor/acceptor" evidence="7">
    <location>
        <position position="436"/>
    </location>
</feature>
<feature type="domain" description="L,D-TPase catalytic" evidence="9">
    <location>
        <begin position="301"/>
        <end position="482"/>
    </location>
</feature>
<name>A0A8I1W9E8_PLESH</name>
<dbReference type="Pfam" id="PF03734">
    <property type="entry name" value="YkuD"/>
    <property type="match status" value="1"/>
</dbReference>